<dbReference type="Gene3D" id="3.10.450.50">
    <property type="match status" value="1"/>
</dbReference>
<dbReference type="InterPro" id="IPR032710">
    <property type="entry name" value="NTF2-like_dom_sf"/>
</dbReference>
<sequence length="129" mass="14977">MISSNMSVKEIVQKYLFYLEKGEINKVIDLFTKDGIVESPLYGTQPARIFYKALAEDTNSSKLKFGGLFFEDNTNRVSLLFDYDWELKDGGRVVFKVVDIIEFNTNHKIKKLTIIYDTVHSRDALERLK</sequence>
<name>A0ABW5AQZ0_9FLAO</name>
<gene>
    <name evidence="1" type="ORF">ACFSJT_01200</name>
</gene>
<evidence type="ECO:0000313" key="1">
    <source>
        <dbReference type="EMBL" id="MFD2185393.1"/>
    </source>
</evidence>
<dbReference type="SUPFAM" id="SSF54427">
    <property type="entry name" value="NTF2-like"/>
    <property type="match status" value="1"/>
</dbReference>
<dbReference type="EMBL" id="JBHUHY010000002">
    <property type="protein sequence ID" value="MFD2185393.1"/>
    <property type="molecule type" value="Genomic_DNA"/>
</dbReference>
<proteinExistence type="predicted"/>
<accession>A0ABW5AQZ0</accession>
<evidence type="ECO:0000313" key="2">
    <source>
        <dbReference type="Proteomes" id="UP001597344"/>
    </source>
</evidence>
<organism evidence="1 2">
    <name type="scientific">Aquimarina celericrescens</name>
    <dbReference type="NCBI Taxonomy" id="1964542"/>
    <lineage>
        <taxon>Bacteria</taxon>
        <taxon>Pseudomonadati</taxon>
        <taxon>Bacteroidota</taxon>
        <taxon>Flavobacteriia</taxon>
        <taxon>Flavobacteriales</taxon>
        <taxon>Flavobacteriaceae</taxon>
        <taxon>Aquimarina</taxon>
    </lineage>
</organism>
<keyword evidence="2" id="KW-1185">Reference proteome</keyword>
<dbReference type="RefSeq" id="WP_378318356.1">
    <property type="nucleotide sequence ID" value="NZ_JBHUHY010000002.1"/>
</dbReference>
<comment type="caution">
    <text evidence="1">The sequence shown here is derived from an EMBL/GenBank/DDBJ whole genome shotgun (WGS) entry which is preliminary data.</text>
</comment>
<dbReference type="Proteomes" id="UP001597344">
    <property type="component" value="Unassembled WGS sequence"/>
</dbReference>
<reference evidence="2" key="1">
    <citation type="journal article" date="2019" name="Int. J. Syst. Evol. Microbiol.">
        <title>The Global Catalogue of Microorganisms (GCM) 10K type strain sequencing project: providing services to taxonomists for standard genome sequencing and annotation.</title>
        <authorList>
            <consortium name="The Broad Institute Genomics Platform"/>
            <consortium name="The Broad Institute Genome Sequencing Center for Infectious Disease"/>
            <person name="Wu L."/>
            <person name="Ma J."/>
        </authorList>
    </citation>
    <scope>NUCLEOTIDE SEQUENCE [LARGE SCALE GENOMIC DNA]</scope>
    <source>
        <strain evidence="2">DT92</strain>
    </source>
</reference>
<protein>
    <submittedName>
        <fullName evidence="1">Nuclear transport factor 2 family protein</fullName>
    </submittedName>
</protein>